<dbReference type="OrthoDB" id="3197351at2"/>
<evidence type="ECO:0000313" key="1">
    <source>
        <dbReference type="EMBL" id="CDM70434.1"/>
    </source>
</evidence>
<accession>W6S3G2</accession>
<dbReference type="EMBL" id="HG917869">
    <property type="protein sequence ID" value="CDM70434.1"/>
    <property type="molecule type" value="Genomic_DNA"/>
</dbReference>
<dbReference type="InterPro" id="IPR032580">
    <property type="entry name" value="SatD"/>
</dbReference>
<dbReference type="eggNOG" id="COG1595">
    <property type="taxonomic scope" value="Bacteria"/>
</dbReference>
<name>W6S3G2_9CLOT</name>
<dbReference type="KEGG" id="clt:CM240_3317"/>
<organism evidence="1 2">
    <name type="scientific">Clostridium bornimense</name>
    <dbReference type="NCBI Taxonomy" id="1216932"/>
    <lineage>
        <taxon>Bacteria</taxon>
        <taxon>Bacillati</taxon>
        <taxon>Bacillota</taxon>
        <taxon>Clostridia</taxon>
        <taxon>Eubacteriales</taxon>
        <taxon>Clostridiaceae</taxon>
        <taxon>Clostridium</taxon>
    </lineage>
</organism>
<dbReference type="HOGENOM" id="CLU_1966704_0_0_9"/>
<dbReference type="Pfam" id="PF16264">
    <property type="entry name" value="SatD"/>
    <property type="match status" value="1"/>
</dbReference>
<sequence length="127" mass="14706">MSYIAMICDIKNSRSLNNRLEVQLQLIDVLKKCNEKFKDFIISPFIITIGDEWQGLLSEYTCCNDIIDFFKENLSDNIKFYTAIGYGKVSITNFELTVNQLDGEAFYLARKAIRYCKKHSLDLVALK</sequence>
<evidence type="ECO:0000313" key="2">
    <source>
        <dbReference type="Proteomes" id="UP000019426"/>
    </source>
</evidence>
<keyword evidence="2" id="KW-1185">Reference proteome</keyword>
<evidence type="ECO:0008006" key="3">
    <source>
        <dbReference type="Google" id="ProtNLM"/>
    </source>
</evidence>
<dbReference type="PATRIC" id="fig|1216932.3.peg.3292"/>
<dbReference type="AlphaFoldDB" id="W6S3G2"/>
<dbReference type="STRING" id="1216932.CM240_3317"/>
<proteinExistence type="predicted"/>
<reference evidence="1 2" key="1">
    <citation type="submission" date="2013-11" db="EMBL/GenBank/DDBJ databases">
        <title>Complete genome sequence of Clostridum sp. M2/40.</title>
        <authorList>
            <person name="Wibberg D."/>
            <person name="Puehler A."/>
            <person name="Schlueter A."/>
        </authorList>
    </citation>
    <scope>NUCLEOTIDE SEQUENCE [LARGE SCALE GENOMIC DNA]</scope>
    <source>
        <strain evidence="2">M2/40</strain>
    </source>
</reference>
<protein>
    <recommendedName>
        <fullName evidence="3">SatD family (SatD)</fullName>
    </recommendedName>
</protein>
<dbReference type="RefSeq" id="WP_044040600.1">
    <property type="nucleotide sequence ID" value="NZ_HG917869.1"/>
</dbReference>
<dbReference type="Proteomes" id="UP000019426">
    <property type="component" value="Chromosome M2/40_rep2"/>
</dbReference>
<gene>
    <name evidence="1" type="ORF">CM240_3317</name>
</gene>